<dbReference type="AlphaFoldDB" id="A0A447KMA7"/>
<gene>
    <name evidence="1" type="ORF">NCTC11214_00964</name>
</gene>
<accession>A0A447KMA7</accession>
<protein>
    <submittedName>
        <fullName evidence="1">Uncharacterized protein</fullName>
    </submittedName>
</protein>
<evidence type="ECO:0000313" key="1">
    <source>
        <dbReference type="EMBL" id="VDZ53149.1"/>
    </source>
</evidence>
<name>A0A447KMA7_SEROD</name>
<dbReference type="KEGG" id="sof:NCTC11214_00964"/>
<evidence type="ECO:0000313" key="2">
    <source>
        <dbReference type="Proteomes" id="UP000281391"/>
    </source>
</evidence>
<sequence>MLFRQLTRQAFQRQDLVTGLQHFTAVLQIEFILPGCGLGHHAGQRYRLQFGMMRDVIEQRAVTLWRINRKILRQAGLRHAR</sequence>
<dbReference type="EMBL" id="LR134117">
    <property type="protein sequence ID" value="VDZ53149.1"/>
    <property type="molecule type" value="Genomic_DNA"/>
</dbReference>
<dbReference type="Proteomes" id="UP000281391">
    <property type="component" value="Chromosome"/>
</dbReference>
<reference evidence="1 2" key="1">
    <citation type="submission" date="2018-12" db="EMBL/GenBank/DDBJ databases">
        <authorList>
            <consortium name="Pathogen Informatics"/>
        </authorList>
    </citation>
    <scope>NUCLEOTIDE SEQUENCE [LARGE SCALE GENOMIC DNA]</scope>
    <source>
        <strain evidence="1 2">NCTC11214</strain>
    </source>
</reference>
<proteinExistence type="predicted"/>
<organism evidence="1 2">
    <name type="scientific">Serratia odorifera</name>
    <dbReference type="NCBI Taxonomy" id="618"/>
    <lineage>
        <taxon>Bacteria</taxon>
        <taxon>Pseudomonadati</taxon>
        <taxon>Pseudomonadota</taxon>
        <taxon>Gammaproteobacteria</taxon>
        <taxon>Enterobacterales</taxon>
        <taxon>Yersiniaceae</taxon>
        <taxon>Serratia</taxon>
    </lineage>
</organism>